<gene>
    <name evidence="11" type="ORF">GJW-30_1_01212</name>
</gene>
<sequence>MSVEKALHAVDAISTWVGKAAAWLIIGLMLLICGEVFKRYILNAPTAWIFDASNMFYGTLFMMCGAYALAQNAHVRGDFLYSSMRPRTQAMLDLALYILFFFPGIVALVIAGTDYAADSWRIREHSNVTADGPPIFHFKTVIPIAGALVLLQGIAETVRCIVCLKNGEWPSRLADVNEIDVVEEQLANSEYVDEESRRRAIESAKHIDEIARQRGLGDSEK</sequence>
<evidence type="ECO:0000313" key="12">
    <source>
        <dbReference type="Proteomes" id="UP000236884"/>
    </source>
</evidence>
<comment type="function">
    <text evidence="9">Part of the tripartite ATP-independent periplasmic (TRAP) transport system.</text>
</comment>
<comment type="subcellular location">
    <subcellularLocation>
        <location evidence="1 9">Cell inner membrane</location>
        <topology evidence="1 9">Multi-pass membrane protein</topology>
    </subcellularLocation>
</comment>
<accession>A0A0S3PS16</accession>
<feature type="transmembrane region" description="Helical" evidence="9">
    <location>
        <begin position="20"/>
        <end position="37"/>
    </location>
</feature>
<organism evidence="11 12">
    <name type="scientific">Variibacter gotjawalensis</name>
    <dbReference type="NCBI Taxonomy" id="1333996"/>
    <lineage>
        <taxon>Bacteria</taxon>
        <taxon>Pseudomonadati</taxon>
        <taxon>Pseudomonadota</taxon>
        <taxon>Alphaproteobacteria</taxon>
        <taxon>Hyphomicrobiales</taxon>
        <taxon>Nitrobacteraceae</taxon>
        <taxon>Variibacter</taxon>
    </lineage>
</organism>
<evidence type="ECO:0000313" key="11">
    <source>
        <dbReference type="EMBL" id="BAT58685.1"/>
    </source>
</evidence>
<dbReference type="OrthoDB" id="9794346at2"/>
<dbReference type="GO" id="GO:0022857">
    <property type="term" value="F:transmembrane transporter activity"/>
    <property type="evidence" value="ECO:0007669"/>
    <property type="project" value="UniProtKB-UniRule"/>
</dbReference>
<feature type="domain" description="Tripartite ATP-independent periplasmic transporters DctQ component" evidence="10">
    <location>
        <begin position="28"/>
        <end position="161"/>
    </location>
</feature>
<evidence type="ECO:0000256" key="1">
    <source>
        <dbReference type="ARBA" id="ARBA00004429"/>
    </source>
</evidence>
<dbReference type="Pfam" id="PF04290">
    <property type="entry name" value="DctQ"/>
    <property type="match status" value="1"/>
</dbReference>
<dbReference type="EMBL" id="AP014946">
    <property type="protein sequence ID" value="BAT58685.1"/>
    <property type="molecule type" value="Genomic_DNA"/>
</dbReference>
<keyword evidence="4 9" id="KW-0997">Cell inner membrane</keyword>
<keyword evidence="3" id="KW-1003">Cell membrane</keyword>
<feature type="transmembrane region" description="Helical" evidence="9">
    <location>
        <begin position="90"/>
        <end position="113"/>
    </location>
</feature>
<comment type="subunit">
    <text evidence="9">The complex comprises the extracytoplasmic solute receptor protein and the two transmembrane proteins.</text>
</comment>
<keyword evidence="12" id="KW-1185">Reference proteome</keyword>
<evidence type="ECO:0000256" key="7">
    <source>
        <dbReference type="ARBA" id="ARBA00023136"/>
    </source>
</evidence>
<keyword evidence="2 9" id="KW-0813">Transport</keyword>
<keyword evidence="6 9" id="KW-1133">Transmembrane helix</keyword>
<reference evidence="11 12" key="1">
    <citation type="submission" date="2015-08" db="EMBL/GenBank/DDBJ databases">
        <title>Investigation of the bacterial diversity of lava forest soil.</title>
        <authorList>
            <person name="Lee J.S."/>
        </authorList>
    </citation>
    <scope>NUCLEOTIDE SEQUENCE [LARGE SCALE GENOMIC DNA]</scope>
    <source>
        <strain evidence="11 12">GJW-30</strain>
    </source>
</reference>
<keyword evidence="5 9" id="KW-0812">Transmembrane</keyword>
<keyword evidence="7 9" id="KW-0472">Membrane</keyword>
<evidence type="ECO:0000259" key="10">
    <source>
        <dbReference type="Pfam" id="PF04290"/>
    </source>
</evidence>
<evidence type="ECO:0000256" key="9">
    <source>
        <dbReference type="RuleBase" id="RU369079"/>
    </source>
</evidence>
<feature type="transmembrane region" description="Helical" evidence="9">
    <location>
        <begin position="49"/>
        <end position="70"/>
    </location>
</feature>
<dbReference type="InterPro" id="IPR007387">
    <property type="entry name" value="TRAP_DctQ"/>
</dbReference>
<evidence type="ECO:0000256" key="2">
    <source>
        <dbReference type="ARBA" id="ARBA00022448"/>
    </source>
</evidence>
<evidence type="ECO:0000256" key="3">
    <source>
        <dbReference type="ARBA" id="ARBA00022475"/>
    </source>
</evidence>
<comment type="caution">
    <text evidence="9">Lacks conserved residue(s) required for the propagation of feature annotation.</text>
</comment>
<dbReference type="GO" id="GO:0005886">
    <property type="term" value="C:plasma membrane"/>
    <property type="evidence" value="ECO:0007669"/>
    <property type="project" value="UniProtKB-SubCell"/>
</dbReference>
<dbReference type="RefSeq" id="WP_096352981.1">
    <property type="nucleotide sequence ID" value="NZ_AP014946.1"/>
</dbReference>
<dbReference type="Proteomes" id="UP000236884">
    <property type="component" value="Chromosome"/>
</dbReference>
<dbReference type="AlphaFoldDB" id="A0A0S3PS16"/>
<evidence type="ECO:0000256" key="4">
    <source>
        <dbReference type="ARBA" id="ARBA00022519"/>
    </source>
</evidence>
<evidence type="ECO:0000256" key="5">
    <source>
        <dbReference type="ARBA" id="ARBA00022692"/>
    </source>
</evidence>
<protein>
    <recommendedName>
        <fullName evidence="9">TRAP transporter small permease protein</fullName>
    </recommendedName>
</protein>
<comment type="similarity">
    <text evidence="8 9">Belongs to the TRAP transporter small permease family.</text>
</comment>
<dbReference type="PANTHER" id="PTHR35011:SF4">
    <property type="entry name" value="SLL1102 PROTEIN"/>
    <property type="match status" value="1"/>
</dbReference>
<name>A0A0S3PS16_9BRAD</name>
<dbReference type="InterPro" id="IPR055348">
    <property type="entry name" value="DctQ"/>
</dbReference>
<dbReference type="KEGG" id="vgo:GJW-30_1_01212"/>
<proteinExistence type="inferred from homology"/>
<evidence type="ECO:0000256" key="8">
    <source>
        <dbReference type="ARBA" id="ARBA00038436"/>
    </source>
</evidence>
<evidence type="ECO:0000256" key="6">
    <source>
        <dbReference type="ARBA" id="ARBA00022989"/>
    </source>
</evidence>
<dbReference type="PANTHER" id="PTHR35011">
    <property type="entry name" value="2,3-DIKETO-L-GULONATE TRAP TRANSPORTER SMALL PERMEASE PROTEIN YIAM"/>
    <property type="match status" value="1"/>
</dbReference>